<name>A0A067KH85_JATCU</name>
<evidence type="ECO:0000313" key="10">
    <source>
        <dbReference type="Proteomes" id="UP000027138"/>
    </source>
</evidence>
<evidence type="ECO:0000256" key="1">
    <source>
        <dbReference type="ARBA" id="ARBA00004613"/>
    </source>
</evidence>
<keyword evidence="4" id="KW-0929">Antimicrobial</keyword>
<keyword evidence="10" id="KW-1185">Reference proteome</keyword>
<keyword evidence="3" id="KW-0964">Secreted</keyword>
<reference evidence="9 10" key="1">
    <citation type="journal article" date="2014" name="PLoS ONE">
        <title>Global Analysis of Gene Expression Profiles in Physic Nut (Jatropha curcas L.) Seedlings Exposed to Salt Stress.</title>
        <authorList>
            <person name="Zhang L."/>
            <person name="Zhang C."/>
            <person name="Wu P."/>
            <person name="Chen Y."/>
            <person name="Li M."/>
            <person name="Jiang H."/>
            <person name="Wu G."/>
        </authorList>
    </citation>
    <scope>NUCLEOTIDE SEQUENCE [LARGE SCALE GENOMIC DNA]</scope>
    <source>
        <strain evidence="10">cv. GZQX0401</strain>
        <tissue evidence="9">Young leaves</tissue>
    </source>
</reference>
<dbReference type="AlphaFoldDB" id="A0A067KH85"/>
<dbReference type="Proteomes" id="UP000027138">
    <property type="component" value="Unassembled WGS sequence"/>
</dbReference>
<dbReference type="PANTHER" id="PTHR34453:SF3">
    <property type="entry name" value="DEFENSIN-LIKE (DEFL) FAMILY PROTEIN-RELATED"/>
    <property type="match status" value="1"/>
</dbReference>
<evidence type="ECO:0000256" key="5">
    <source>
        <dbReference type="ARBA" id="ARBA00022577"/>
    </source>
</evidence>
<keyword evidence="7" id="KW-0611">Plant defense</keyword>
<evidence type="ECO:0000256" key="8">
    <source>
        <dbReference type="SAM" id="SignalP"/>
    </source>
</evidence>
<evidence type="ECO:0000256" key="6">
    <source>
        <dbReference type="ARBA" id="ARBA00022729"/>
    </source>
</evidence>
<dbReference type="GO" id="GO:0050832">
    <property type="term" value="P:defense response to fungus"/>
    <property type="evidence" value="ECO:0007669"/>
    <property type="project" value="UniProtKB-KW"/>
</dbReference>
<dbReference type="OrthoDB" id="813477at2759"/>
<evidence type="ECO:0000256" key="3">
    <source>
        <dbReference type="ARBA" id="ARBA00022525"/>
    </source>
</evidence>
<sequence length="80" mass="8831">MAQMKVVCCILIVTLMLCADMNEVADAGKCCAEHYKLGSCTPGTDDNPEKDGKCWVFCISECNGGVCKKVRNTHHCHRYC</sequence>
<comment type="similarity">
    <text evidence="2">Belongs to the DEFL family.</text>
</comment>
<gene>
    <name evidence="9" type="ORF">JCGZ_14845</name>
</gene>
<evidence type="ECO:0000313" key="9">
    <source>
        <dbReference type="EMBL" id="KDP31620.1"/>
    </source>
</evidence>
<organism evidence="9 10">
    <name type="scientific">Jatropha curcas</name>
    <name type="common">Barbados nut</name>
    <dbReference type="NCBI Taxonomy" id="180498"/>
    <lineage>
        <taxon>Eukaryota</taxon>
        <taxon>Viridiplantae</taxon>
        <taxon>Streptophyta</taxon>
        <taxon>Embryophyta</taxon>
        <taxon>Tracheophyta</taxon>
        <taxon>Spermatophyta</taxon>
        <taxon>Magnoliopsida</taxon>
        <taxon>eudicotyledons</taxon>
        <taxon>Gunneridae</taxon>
        <taxon>Pentapetalae</taxon>
        <taxon>rosids</taxon>
        <taxon>fabids</taxon>
        <taxon>Malpighiales</taxon>
        <taxon>Euphorbiaceae</taxon>
        <taxon>Crotonoideae</taxon>
        <taxon>Jatropheae</taxon>
        <taxon>Jatropha</taxon>
    </lineage>
</organism>
<evidence type="ECO:0000256" key="2">
    <source>
        <dbReference type="ARBA" id="ARBA00006722"/>
    </source>
</evidence>
<feature type="signal peptide" evidence="8">
    <location>
        <begin position="1"/>
        <end position="27"/>
    </location>
</feature>
<feature type="chain" id="PRO_5001639575" description="Knottin scorpion toxin-like domain-containing protein" evidence="8">
    <location>
        <begin position="28"/>
        <end position="80"/>
    </location>
</feature>
<keyword evidence="6 8" id="KW-0732">Signal</keyword>
<dbReference type="GO" id="GO:0005576">
    <property type="term" value="C:extracellular region"/>
    <property type="evidence" value="ECO:0007669"/>
    <property type="project" value="UniProtKB-SubCell"/>
</dbReference>
<accession>A0A067KH85</accession>
<dbReference type="InterPro" id="IPR022618">
    <property type="entry name" value="Defensin-like_20-28"/>
</dbReference>
<evidence type="ECO:0008006" key="11">
    <source>
        <dbReference type="Google" id="ProtNLM"/>
    </source>
</evidence>
<comment type="subcellular location">
    <subcellularLocation>
        <location evidence="1">Secreted</location>
    </subcellularLocation>
</comment>
<proteinExistence type="inferred from homology"/>
<evidence type="ECO:0000256" key="7">
    <source>
        <dbReference type="ARBA" id="ARBA00022821"/>
    </source>
</evidence>
<evidence type="ECO:0000256" key="4">
    <source>
        <dbReference type="ARBA" id="ARBA00022529"/>
    </source>
</evidence>
<dbReference type="EMBL" id="KK914612">
    <property type="protein sequence ID" value="KDP31620.1"/>
    <property type="molecule type" value="Genomic_DNA"/>
</dbReference>
<dbReference type="GO" id="GO:0031640">
    <property type="term" value="P:killing of cells of another organism"/>
    <property type="evidence" value="ECO:0007669"/>
    <property type="project" value="UniProtKB-KW"/>
</dbReference>
<dbReference type="PANTHER" id="PTHR34453">
    <property type="entry name" value="DEFENSIN-LIKE (DEFL) FAMILY PROTEIN-RELATED"/>
    <property type="match status" value="1"/>
</dbReference>
<protein>
    <recommendedName>
        <fullName evidence="11">Knottin scorpion toxin-like domain-containing protein</fullName>
    </recommendedName>
</protein>
<dbReference type="Pfam" id="PF10868">
    <property type="entry name" value="Defensin_like"/>
    <property type="match status" value="1"/>
</dbReference>
<keyword evidence="5" id="KW-0295">Fungicide</keyword>